<feature type="compositionally biased region" description="Polar residues" evidence="2">
    <location>
        <begin position="367"/>
        <end position="378"/>
    </location>
</feature>
<feature type="compositionally biased region" description="Acidic residues" evidence="2">
    <location>
        <begin position="80"/>
        <end position="107"/>
    </location>
</feature>
<keyword evidence="1" id="KW-0863">Zinc-finger</keyword>
<dbReference type="GO" id="GO:0008270">
    <property type="term" value="F:zinc ion binding"/>
    <property type="evidence" value="ECO:0007669"/>
    <property type="project" value="UniProtKB-KW"/>
</dbReference>
<gene>
    <name evidence="4" type="ORF">Tci_526941</name>
</gene>
<dbReference type="InterPro" id="IPR032567">
    <property type="entry name" value="RTL1-rel"/>
</dbReference>
<feature type="region of interest" description="Disordered" evidence="2">
    <location>
        <begin position="572"/>
        <end position="594"/>
    </location>
</feature>
<feature type="region of interest" description="Disordered" evidence="2">
    <location>
        <begin position="26"/>
        <end position="115"/>
    </location>
</feature>
<comment type="caution">
    <text evidence="4">The sequence shown here is derived from an EMBL/GenBank/DDBJ whole genome shotgun (WGS) entry which is preliminary data.</text>
</comment>
<feature type="domain" description="CCHC-type" evidence="3">
    <location>
        <begin position="621"/>
        <end position="636"/>
    </location>
</feature>
<dbReference type="PROSITE" id="PS50158">
    <property type="entry name" value="ZF_CCHC"/>
    <property type="match status" value="1"/>
</dbReference>
<keyword evidence="1" id="KW-0479">Metal-binding</keyword>
<dbReference type="SUPFAM" id="SSF57756">
    <property type="entry name" value="Retrovirus zinc finger-like domains"/>
    <property type="match status" value="1"/>
</dbReference>
<dbReference type="GO" id="GO:0006508">
    <property type="term" value="P:proteolysis"/>
    <property type="evidence" value="ECO:0007669"/>
    <property type="project" value="InterPro"/>
</dbReference>
<keyword evidence="1" id="KW-0862">Zinc</keyword>
<proteinExistence type="predicted"/>
<feature type="compositionally biased region" description="Acidic residues" evidence="2">
    <location>
        <begin position="57"/>
        <end position="73"/>
    </location>
</feature>
<dbReference type="SMART" id="SM00343">
    <property type="entry name" value="ZnF_C2HC"/>
    <property type="match status" value="2"/>
</dbReference>
<dbReference type="PROSITE" id="PS00141">
    <property type="entry name" value="ASP_PROTEASE"/>
    <property type="match status" value="1"/>
</dbReference>
<dbReference type="InterPro" id="IPR001878">
    <property type="entry name" value="Znf_CCHC"/>
</dbReference>
<name>A0A699IH40_TANCI</name>
<dbReference type="EMBL" id="BKCJ010292596">
    <property type="protein sequence ID" value="GEZ54968.1"/>
    <property type="molecule type" value="Genomic_DNA"/>
</dbReference>
<dbReference type="CDD" id="cd00303">
    <property type="entry name" value="retropepsin_like"/>
    <property type="match status" value="1"/>
</dbReference>
<protein>
    <recommendedName>
        <fullName evidence="3">CCHC-type domain-containing protein</fullName>
    </recommendedName>
</protein>
<dbReference type="AlphaFoldDB" id="A0A699IH40"/>
<feature type="region of interest" description="Disordered" evidence="2">
    <location>
        <begin position="340"/>
        <end position="422"/>
    </location>
</feature>
<dbReference type="GO" id="GO:0004190">
    <property type="term" value="F:aspartic-type endopeptidase activity"/>
    <property type="evidence" value="ECO:0007669"/>
    <property type="project" value="InterPro"/>
</dbReference>
<feature type="compositionally biased region" description="Low complexity" evidence="2">
    <location>
        <begin position="342"/>
        <end position="353"/>
    </location>
</feature>
<dbReference type="Pfam" id="PF08284">
    <property type="entry name" value="RVP_2"/>
    <property type="match status" value="1"/>
</dbReference>
<feature type="compositionally biased region" description="Low complexity" evidence="2">
    <location>
        <begin position="412"/>
        <end position="422"/>
    </location>
</feature>
<reference evidence="4" key="1">
    <citation type="journal article" date="2019" name="Sci. Rep.">
        <title>Draft genome of Tanacetum cinerariifolium, the natural source of mosquito coil.</title>
        <authorList>
            <person name="Yamashiro T."/>
            <person name="Shiraishi A."/>
            <person name="Satake H."/>
            <person name="Nakayama K."/>
        </authorList>
    </citation>
    <scope>NUCLEOTIDE SEQUENCE</scope>
</reference>
<evidence type="ECO:0000259" key="3">
    <source>
        <dbReference type="PROSITE" id="PS50158"/>
    </source>
</evidence>
<dbReference type="Gene3D" id="4.10.60.10">
    <property type="entry name" value="Zinc finger, CCHC-type"/>
    <property type="match status" value="1"/>
</dbReference>
<dbReference type="PANTHER" id="PTHR15503:SF45">
    <property type="entry name" value="RNA-DIRECTED DNA POLYMERASE HOMOLOG"/>
    <property type="match status" value="1"/>
</dbReference>
<sequence length="742" mass="81150">MSSSDSAVTYTSISSEDVPFWGIRFFGMKQPDSPEAALQSPIQTPPVPQDEDKQSDPEEDPEEYEDDESEDGLVDYLMDGGDDGDDDDGDSSKDDADDEDDDEEEEEHLALSDSAVVVPAIELVTPPEGTEPVIPPPSTDIATTRAKIIVRLQASISLPSRQRCTAPFAHSSPPPVPSPLLPSSGCPTQIQTLRMASTQALIDAVTVALPSPPLPPPLCIPPPIDRRDDTPEIEMPPRKRLCLFALSFRYEIGESSTARPTGGRGIDYGFVSTFKSGARRQGISKVGYGIRDTWVDPAEAVPEIAPMTWDRRYDDSPGDNVDCRGGGLCFSRGLGSLDIIESDSPSGASDPPGLCVYAQDPDPGTSDIATTAGYSHSDATLDGRDSLSDGRHETRDRRIMAPRTRQGPNAPPNDTNPNNMTPESVQAMIDQALLQNSTNGDGSHSSHEDNQKNIEKIESVFQISGCAIKNQEVLKKKMMDKYCSQGEIKKLEIELWNLKVKGNDVPTYTERFKELTLICTKFVANETEKIDKYISGLPDNIFGSVKSSKPKTLDETIKLANDFMDQKLRTYAERQTDNKRKADDSSRNNHGHFARDCRSSRNINVANTQKGNGANAKGNGCFECGALGHFKRDCPKLKNKDGRNVNVEKKWNASRDPDSNVVTGTFLLNNRYASILFDTGSDRSFISIAFSSLIDIIPTLLGNSYDVKLADGNIVGIFLAQISMKKKEDKLEGKQLKDVSTV</sequence>
<dbReference type="PANTHER" id="PTHR15503">
    <property type="entry name" value="LDOC1 RELATED"/>
    <property type="match status" value="1"/>
</dbReference>
<accession>A0A699IH40</accession>
<evidence type="ECO:0000313" key="4">
    <source>
        <dbReference type="EMBL" id="GEZ54968.1"/>
    </source>
</evidence>
<dbReference type="InterPro" id="IPR036875">
    <property type="entry name" value="Znf_CCHC_sf"/>
</dbReference>
<evidence type="ECO:0000256" key="1">
    <source>
        <dbReference type="PROSITE-ProRule" id="PRU00047"/>
    </source>
</evidence>
<dbReference type="Pfam" id="PF00098">
    <property type="entry name" value="zf-CCHC"/>
    <property type="match status" value="1"/>
</dbReference>
<dbReference type="GO" id="GO:0003676">
    <property type="term" value="F:nucleic acid binding"/>
    <property type="evidence" value="ECO:0007669"/>
    <property type="project" value="InterPro"/>
</dbReference>
<evidence type="ECO:0000256" key="2">
    <source>
        <dbReference type="SAM" id="MobiDB-lite"/>
    </source>
</evidence>
<organism evidence="4">
    <name type="scientific">Tanacetum cinerariifolium</name>
    <name type="common">Dalmatian daisy</name>
    <name type="synonym">Chrysanthemum cinerariifolium</name>
    <dbReference type="NCBI Taxonomy" id="118510"/>
    <lineage>
        <taxon>Eukaryota</taxon>
        <taxon>Viridiplantae</taxon>
        <taxon>Streptophyta</taxon>
        <taxon>Embryophyta</taxon>
        <taxon>Tracheophyta</taxon>
        <taxon>Spermatophyta</taxon>
        <taxon>Magnoliopsida</taxon>
        <taxon>eudicotyledons</taxon>
        <taxon>Gunneridae</taxon>
        <taxon>Pentapetalae</taxon>
        <taxon>asterids</taxon>
        <taxon>campanulids</taxon>
        <taxon>Asterales</taxon>
        <taxon>Asteraceae</taxon>
        <taxon>Asteroideae</taxon>
        <taxon>Anthemideae</taxon>
        <taxon>Anthemidinae</taxon>
        <taxon>Tanacetum</taxon>
    </lineage>
</organism>
<dbReference type="InterPro" id="IPR001969">
    <property type="entry name" value="Aspartic_peptidase_AS"/>
</dbReference>
<dbReference type="Pfam" id="PF03732">
    <property type="entry name" value="Retrotrans_gag"/>
    <property type="match status" value="1"/>
</dbReference>
<dbReference type="InterPro" id="IPR005162">
    <property type="entry name" value="Retrotrans_gag_dom"/>
</dbReference>
<feature type="compositionally biased region" description="Basic and acidic residues" evidence="2">
    <location>
        <begin position="379"/>
        <end position="399"/>
    </location>
</feature>